<dbReference type="GO" id="GO:0006541">
    <property type="term" value="P:glutamine metabolic process"/>
    <property type="evidence" value="ECO:0007669"/>
    <property type="project" value="TreeGrafter"/>
</dbReference>
<evidence type="ECO:0000256" key="9">
    <source>
        <dbReference type="ARBA" id="ARBA00022975"/>
    </source>
</evidence>
<dbReference type="Gene3D" id="1.10.1030.10">
    <property type="entry name" value="Carbamoyl-phosphate synthetase, large subunit oligomerisation domain"/>
    <property type="match status" value="1"/>
</dbReference>
<dbReference type="Pfam" id="PF02786">
    <property type="entry name" value="CPSase_L_D2"/>
    <property type="match status" value="1"/>
</dbReference>
<evidence type="ECO:0000256" key="1">
    <source>
        <dbReference type="ARBA" id="ARBA00001936"/>
    </source>
</evidence>
<sequence length="838" mass="94165">MPLDIKKVLIIGSGPTNVGIENEFDASGLERLTALRKTGAKILLIDNNPFSVMAEEIQAADVFVLEVNFTNVVNIIEREQPDAIMPTNGGLKAMQIAWQLSESGVLEENNVSLVGVRDANLSKVVENIELKRTLSDINERTIESVIVANEDEALDFVRKVDFPVIVKPISPNHDTSRFICNNTEELEEALDVSFKRTYIKRCSIEQSIVGYKEIEMVGIRDAQGNKILVSGLEDMDPIGIHSGDSIIFAPTQTLLNEEYQRLRTATFRIMDALGITGTCHVQFAQHRMENSHFVTKVSPYYTRNTALAAKVTGYPLSYVATFLELGYSLTEIKLPSRYNKFMGIMEPTTDHIVVRVPIWPFEDIEDVDQHLNTIMKSVGSTIGVGRTVEEAIIKALHSSQLSPRDILPSVSKVNDDELINQLIHPLASRMLILMEALRRGFSIDELSELTKIDKFYFYKLNQLLKAQDYVINHPLSEHSIEVGHRYGFGDGMLAELWQVSISTIIRMNDNVNHKITFKGIEPTGGELVDNTNVFYSSYENENESKPFEDGKIALVIGRGGNQLGPNTGADYYTAQILLQLRKTGYKTIIMNTNPNAVSLAPSISDKQYIEPIQLGNILSIVKLERPDVIFLPGNRHFLSNQLKKFENLNVVILPPDQHTSVFNDTAVSNAVDFFVDGDQVIPITTVSFSNPQGKNKLRFLTQLQIPMTNWKQDASKLVNMAINELNPSDWQGLVQVLYHKTDNNFEFVGIRPMTITETTFLSKVTGINWIAVLVRKYLGLDNTLLIEEELRSFTHKRFAYLNAVFPFEALQSNLTDGTIAQESGAKISYQNFENYELD</sequence>
<dbReference type="Pfam" id="PF02787">
    <property type="entry name" value="CPSase_L_D3"/>
    <property type="match status" value="1"/>
</dbReference>
<dbReference type="Gene3D" id="3.30.470.20">
    <property type="entry name" value="ATP-grasp fold, B domain"/>
    <property type="match status" value="1"/>
</dbReference>
<evidence type="ECO:0000259" key="13">
    <source>
        <dbReference type="PROSITE" id="PS50975"/>
    </source>
</evidence>
<keyword evidence="7 12" id="KW-0547">Nucleotide-binding</keyword>
<evidence type="ECO:0000256" key="3">
    <source>
        <dbReference type="ARBA" id="ARBA00009799"/>
    </source>
</evidence>
<dbReference type="GO" id="GO:0004088">
    <property type="term" value="F:carbamoyl-phosphate synthase (glutamine-hydrolyzing) activity"/>
    <property type="evidence" value="ECO:0007669"/>
    <property type="project" value="UniProtKB-EC"/>
</dbReference>
<dbReference type="InterPro" id="IPR016185">
    <property type="entry name" value="PreATP-grasp_dom_sf"/>
</dbReference>
<dbReference type="InterPro" id="IPR005480">
    <property type="entry name" value="CPSase_lsu_oligo"/>
</dbReference>
<evidence type="ECO:0000256" key="2">
    <source>
        <dbReference type="ARBA" id="ARBA00001946"/>
    </source>
</evidence>
<dbReference type="SUPFAM" id="SSF48108">
    <property type="entry name" value="Carbamoyl phosphate synthetase, large subunit connection domain"/>
    <property type="match status" value="1"/>
</dbReference>
<keyword evidence="6" id="KW-0677">Repeat</keyword>
<organism evidence="14 15">
    <name type="scientific">Lentilactobacillus kosonis</name>
    <dbReference type="NCBI Taxonomy" id="2810561"/>
    <lineage>
        <taxon>Bacteria</taxon>
        <taxon>Bacillati</taxon>
        <taxon>Bacillota</taxon>
        <taxon>Bacilli</taxon>
        <taxon>Lactobacillales</taxon>
        <taxon>Lactobacillaceae</taxon>
        <taxon>Lentilactobacillus</taxon>
    </lineage>
</organism>
<comment type="cofactor">
    <cofactor evidence="2">
        <name>Mg(2+)</name>
        <dbReference type="ChEBI" id="CHEBI:18420"/>
    </cofactor>
</comment>
<dbReference type="SUPFAM" id="SSF56059">
    <property type="entry name" value="Glutathione synthetase ATP-binding domain-like"/>
    <property type="match status" value="1"/>
</dbReference>
<dbReference type="Proteomes" id="UP000286974">
    <property type="component" value="Unassembled WGS sequence"/>
</dbReference>
<dbReference type="GO" id="GO:0005737">
    <property type="term" value="C:cytoplasm"/>
    <property type="evidence" value="ECO:0007669"/>
    <property type="project" value="TreeGrafter"/>
</dbReference>
<keyword evidence="10" id="KW-0464">Manganese</keyword>
<dbReference type="GO" id="GO:0046872">
    <property type="term" value="F:metal ion binding"/>
    <property type="evidence" value="ECO:0007669"/>
    <property type="project" value="UniProtKB-KW"/>
</dbReference>
<dbReference type="EMBL" id="BEXA01000002">
    <property type="protein sequence ID" value="GAY72985.1"/>
    <property type="molecule type" value="Genomic_DNA"/>
</dbReference>
<dbReference type="InterPro" id="IPR005483">
    <property type="entry name" value="CPSase_dom"/>
</dbReference>
<protein>
    <submittedName>
        <fullName evidence="14">Carbamoyl-phosphate synthase large chain</fullName>
        <ecNumber evidence="14">6.3.5.5</ecNumber>
    </submittedName>
</protein>
<gene>
    <name evidence="14" type="ORF">NBRC111893_1131</name>
</gene>
<dbReference type="SMART" id="SM01096">
    <property type="entry name" value="CPSase_L_D3"/>
    <property type="match status" value="1"/>
</dbReference>
<evidence type="ECO:0000256" key="11">
    <source>
        <dbReference type="ARBA" id="ARBA00047359"/>
    </source>
</evidence>
<evidence type="ECO:0000256" key="12">
    <source>
        <dbReference type="PROSITE-ProRule" id="PRU00409"/>
    </source>
</evidence>
<dbReference type="PROSITE" id="PS50975">
    <property type="entry name" value="ATP_GRASP"/>
    <property type="match status" value="1"/>
</dbReference>
<dbReference type="InterPro" id="IPR036897">
    <property type="entry name" value="CarbamoylP_synth_lsu_oligo_sf"/>
</dbReference>
<dbReference type="GO" id="GO:0004087">
    <property type="term" value="F:carbamoyl-phosphate synthase (ammonia) activity"/>
    <property type="evidence" value="ECO:0007669"/>
    <property type="project" value="UniProtKB-EC"/>
</dbReference>
<dbReference type="PANTHER" id="PTHR11405:SF53">
    <property type="entry name" value="CARBAMOYL-PHOSPHATE SYNTHASE [AMMONIA], MITOCHONDRIAL"/>
    <property type="match status" value="1"/>
</dbReference>
<dbReference type="OrthoDB" id="9804197at2"/>
<dbReference type="GO" id="GO:0006221">
    <property type="term" value="P:pyrimidine nucleotide biosynthetic process"/>
    <property type="evidence" value="ECO:0007669"/>
    <property type="project" value="UniProtKB-KW"/>
</dbReference>
<evidence type="ECO:0000256" key="6">
    <source>
        <dbReference type="ARBA" id="ARBA00022737"/>
    </source>
</evidence>
<dbReference type="GO" id="GO:0005524">
    <property type="term" value="F:ATP binding"/>
    <property type="evidence" value="ECO:0007669"/>
    <property type="project" value="UniProtKB-UniRule"/>
</dbReference>
<keyword evidence="4 14" id="KW-0436">Ligase</keyword>
<evidence type="ECO:0000256" key="4">
    <source>
        <dbReference type="ARBA" id="ARBA00022598"/>
    </source>
</evidence>
<dbReference type="FunFam" id="3.40.50.20:FF:000001">
    <property type="entry name" value="Carbamoyl-phosphate synthase large chain"/>
    <property type="match status" value="2"/>
</dbReference>
<dbReference type="STRING" id="1138822.PL11_009040"/>
<dbReference type="Gene3D" id="3.40.50.20">
    <property type="match status" value="2"/>
</dbReference>
<comment type="caution">
    <text evidence="14">The sequence shown here is derived from an EMBL/GenBank/DDBJ whole genome shotgun (WGS) entry which is preliminary data.</text>
</comment>
<comment type="similarity">
    <text evidence="3">Belongs to the CarB family.</text>
</comment>
<dbReference type="InterPro" id="IPR005479">
    <property type="entry name" value="CPAse_ATP-bd"/>
</dbReference>
<keyword evidence="15" id="KW-1185">Reference proteome</keyword>
<comment type="catalytic activity">
    <reaction evidence="11">
        <text>hydrogencarbonate + NH4(+) + 2 ATP = carbamoyl phosphate + 2 ADP + phosphate + 2 H(+)</text>
        <dbReference type="Rhea" id="RHEA:18029"/>
        <dbReference type="ChEBI" id="CHEBI:15378"/>
        <dbReference type="ChEBI" id="CHEBI:17544"/>
        <dbReference type="ChEBI" id="CHEBI:28938"/>
        <dbReference type="ChEBI" id="CHEBI:30616"/>
        <dbReference type="ChEBI" id="CHEBI:43474"/>
        <dbReference type="ChEBI" id="CHEBI:58228"/>
        <dbReference type="ChEBI" id="CHEBI:456216"/>
        <dbReference type="EC" id="6.3.4.16"/>
    </reaction>
</comment>
<name>A0A401FKS6_9LACO</name>
<dbReference type="RefSeq" id="WP_125008158.1">
    <property type="nucleotide sequence ID" value="NZ_BEXA01000002.1"/>
</dbReference>
<comment type="cofactor">
    <cofactor evidence="1">
        <name>Mn(2+)</name>
        <dbReference type="ChEBI" id="CHEBI:29035"/>
    </cofactor>
</comment>
<dbReference type="SUPFAM" id="SSF52440">
    <property type="entry name" value="PreATP-grasp domain"/>
    <property type="match status" value="2"/>
</dbReference>
<evidence type="ECO:0000256" key="8">
    <source>
        <dbReference type="ARBA" id="ARBA00022840"/>
    </source>
</evidence>
<dbReference type="AlphaFoldDB" id="A0A401FKS6"/>
<evidence type="ECO:0000256" key="5">
    <source>
        <dbReference type="ARBA" id="ARBA00022723"/>
    </source>
</evidence>
<dbReference type="InterPro" id="IPR013815">
    <property type="entry name" value="ATP_grasp_subdomain_1"/>
</dbReference>
<evidence type="ECO:0000256" key="10">
    <source>
        <dbReference type="ARBA" id="ARBA00023211"/>
    </source>
</evidence>
<evidence type="ECO:0000313" key="15">
    <source>
        <dbReference type="Proteomes" id="UP000286974"/>
    </source>
</evidence>
<feature type="domain" description="ATP-grasp" evidence="13">
    <location>
        <begin position="131"/>
        <end position="325"/>
    </location>
</feature>
<dbReference type="PRINTS" id="PR00098">
    <property type="entry name" value="CPSASE"/>
</dbReference>
<proteinExistence type="inferred from homology"/>
<dbReference type="InterPro" id="IPR011761">
    <property type="entry name" value="ATP-grasp"/>
</dbReference>
<reference evidence="14 15" key="1">
    <citation type="submission" date="2017-11" db="EMBL/GenBank/DDBJ databases">
        <title>Draft Genome Sequence of Lactobacillus curieae NBRC 111893 isolated from Koso, a Japanese sugar-Vegetable Fermented Beverage.</title>
        <authorList>
            <person name="Chiou T.Y."/>
            <person name="Oshima K."/>
            <person name="Suda W."/>
            <person name="Hattori M."/>
            <person name="Takahashi T."/>
        </authorList>
    </citation>
    <scope>NUCLEOTIDE SEQUENCE [LARGE SCALE GENOMIC DNA]</scope>
    <source>
        <strain evidence="14 15">NBRC111893</strain>
    </source>
</reference>
<dbReference type="EC" id="6.3.5.5" evidence="14"/>
<accession>A0A401FKS6</accession>
<dbReference type="PANTHER" id="PTHR11405">
    <property type="entry name" value="CARBAMOYLTRANSFERASE FAMILY MEMBER"/>
    <property type="match status" value="1"/>
</dbReference>
<dbReference type="Gene3D" id="3.30.1490.20">
    <property type="entry name" value="ATP-grasp fold, A domain"/>
    <property type="match status" value="1"/>
</dbReference>
<dbReference type="InterPro" id="IPR058047">
    <property type="entry name" value="CPSase_preATP-grasp"/>
</dbReference>
<evidence type="ECO:0000256" key="7">
    <source>
        <dbReference type="ARBA" id="ARBA00022741"/>
    </source>
</evidence>
<evidence type="ECO:0000313" key="14">
    <source>
        <dbReference type="EMBL" id="GAY72985.1"/>
    </source>
</evidence>
<keyword evidence="8 12" id="KW-0067">ATP-binding</keyword>
<keyword evidence="9" id="KW-0665">Pyrimidine biosynthesis</keyword>
<dbReference type="Pfam" id="PF25596">
    <property type="entry name" value="CPSase_L_D1"/>
    <property type="match status" value="2"/>
</dbReference>
<keyword evidence="5" id="KW-0479">Metal-binding</keyword>